<feature type="transmembrane region" description="Helical" evidence="7">
    <location>
        <begin position="193"/>
        <end position="218"/>
    </location>
</feature>
<feature type="compositionally biased region" description="Basic and acidic residues" evidence="6">
    <location>
        <begin position="1"/>
        <end position="13"/>
    </location>
</feature>
<keyword evidence="3 7" id="KW-0812">Transmembrane</keyword>
<proteinExistence type="predicted"/>
<evidence type="ECO:0000256" key="6">
    <source>
        <dbReference type="SAM" id="MobiDB-lite"/>
    </source>
</evidence>
<evidence type="ECO:0000256" key="3">
    <source>
        <dbReference type="ARBA" id="ARBA00022692"/>
    </source>
</evidence>
<dbReference type="Proteomes" id="UP000199370">
    <property type="component" value="Unassembled WGS sequence"/>
</dbReference>
<dbReference type="GO" id="GO:0005886">
    <property type="term" value="C:plasma membrane"/>
    <property type="evidence" value="ECO:0007669"/>
    <property type="project" value="UniProtKB-SubCell"/>
</dbReference>
<dbReference type="InterPro" id="IPR013525">
    <property type="entry name" value="ABC2_TM"/>
</dbReference>
<protein>
    <submittedName>
        <fullName evidence="9">ABC-type Na+ efflux pump, permease component</fullName>
    </submittedName>
</protein>
<reference evidence="9 10" key="1">
    <citation type="submission" date="2016-10" db="EMBL/GenBank/DDBJ databases">
        <authorList>
            <person name="de Groot N.N."/>
        </authorList>
    </citation>
    <scope>NUCLEOTIDE SEQUENCE [LARGE SCALE GENOMIC DNA]</scope>
    <source>
        <strain evidence="10">EB21,IBRC-M 10013,KCTC 4048</strain>
    </source>
</reference>
<dbReference type="PANTHER" id="PTHR30294:SF38">
    <property type="entry name" value="TRANSPORT PERMEASE PROTEIN"/>
    <property type="match status" value="1"/>
</dbReference>
<dbReference type="AlphaFoldDB" id="A0A1G9VU16"/>
<feature type="region of interest" description="Disordered" evidence="6">
    <location>
        <begin position="1"/>
        <end position="23"/>
    </location>
</feature>
<evidence type="ECO:0000256" key="7">
    <source>
        <dbReference type="SAM" id="Phobius"/>
    </source>
</evidence>
<evidence type="ECO:0000313" key="10">
    <source>
        <dbReference type="Proteomes" id="UP000199370"/>
    </source>
</evidence>
<gene>
    <name evidence="9" type="ORF">SAMN05192554_1075</name>
</gene>
<evidence type="ECO:0000313" key="9">
    <source>
        <dbReference type="EMBL" id="SDM75749.1"/>
    </source>
</evidence>
<dbReference type="Pfam" id="PF12698">
    <property type="entry name" value="ABC2_membrane_3"/>
    <property type="match status" value="1"/>
</dbReference>
<accession>A0A1G9VU16</accession>
<feature type="domain" description="ABC-2 type transporter transmembrane" evidence="8">
    <location>
        <begin position="64"/>
        <end position="303"/>
    </location>
</feature>
<dbReference type="GO" id="GO:0140359">
    <property type="term" value="F:ABC-type transporter activity"/>
    <property type="evidence" value="ECO:0007669"/>
    <property type="project" value="InterPro"/>
</dbReference>
<dbReference type="InterPro" id="IPR051449">
    <property type="entry name" value="ABC-2_transporter_component"/>
</dbReference>
<dbReference type="OrthoDB" id="51659at2157"/>
<feature type="transmembrane region" description="Helical" evidence="7">
    <location>
        <begin position="346"/>
        <end position="367"/>
    </location>
</feature>
<keyword evidence="5 7" id="KW-0472">Membrane</keyword>
<keyword evidence="10" id="KW-1185">Reference proteome</keyword>
<sequence length="375" mass="39733">MSRDGPPVHHGGDDDGPTGTRNRRASVRARLAIAKREVASLRSEKTIVLALLIQLFVASFSSFLVVGLVSLYDPGSVEGYTLQMAVSGNASDEVVEVVDGDPSIEVVQYQTPADAREGFRNRRVDAVMVATHADNGTVAVQATVPDENLRTTVIIVQVRETLGAMEENLRQEYRTSLDRAVLDVPPKQGSSPYFGFTYTVLVPLLMFLPVFISGSIAVDSLTEESQRGTLELLRVAPVTLGDIVDAKLLATATLAPVQAALWLGLLWFNGTAISNALVLVGLVGALAVLVVSVGIGIALAAADRRQAQFLYSTGVLGAVTVAGLLPEHPANTVARLAIGSPGEWTWAFVVVYACLGVIAYLGTRLAVGFIDPEGL</sequence>
<evidence type="ECO:0000256" key="5">
    <source>
        <dbReference type="ARBA" id="ARBA00023136"/>
    </source>
</evidence>
<feature type="transmembrane region" description="Helical" evidence="7">
    <location>
        <begin position="46"/>
        <end position="72"/>
    </location>
</feature>
<feature type="transmembrane region" description="Helical" evidence="7">
    <location>
        <begin position="276"/>
        <end position="302"/>
    </location>
</feature>
<feature type="transmembrane region" description="Helical" evidence="7">
    <location>
        <begin position="248"/>
        <end position="270"/>
    </location>
</feature>
<keyword evidence="4 7" id="KW-1133">Transmembrane helix</keyword>
<evidence type="ECO:0000256" key="4">
    <source>
        <dbReference type="ARBA" id="ARBA00022989"/>
    </source>
</evidence>
<feature type="transmembrane region" description="Helical" evidence="7">
    <location>
        <begin position="309"/>
        <end position="326"/>
    </location>
</feature>
<evidence type="ECO:0000259" key="8">
    <source>
        <dbReference type="Pfam" id="PF12698"/>
    </source>
</evidence>
<organism evidence="9 10">
    <name type="scientific">Haloarchaeobius iranensis</name>
    <dbReference type="NCBI Taxonomy" id="996166"/>
    <lineage>
        <taxon>Archaea</taxon>
        <taxon>Methanobacteriati</taxon>
        <taxon>Methanobacteriota</taxon>
        <taxon>Stenosarchaea group</taxon>
        <taxon>Halobacteria</taxon>
        <taxon>Halobacteriales</taxon>
        <taxon>Halorubellaceae</taxon>
        <taxon>Haloarchaeobius</taxon>
    </lineage>
</organism>
<comment type="subcellular location">
    <subcellularLocation>
        <location evidence="1">Cell membrane</location>
        <topology evidence="1">Multi-pass membrane protein</topology>
    </subcellularLocation>
</comment>
<dbReference type="RefSeq" id="WP_089732438.1">
    <property type="nucleotide sequence ID" value="NZ_FNIA01000007.1"/>
</dbReference>
<evidence type="ECO:0000256" key="1">
    <source>
        <dbReference type="ARBA" id="ARBA00004651"/>
    </source>
</evidence>
<keyword evidence="2" id="KW-1003">Cell membrane</keyword>
<dbReference type="PANTHER" id="PTHR30294">
    <property type="entry name" value="MEMBRANE COMPONENT OF ABC TRANSPORTER YHHJ-RELATED"/>
    <property type="match status" value="1"/>
</dbReference>
<evidence type="ECO:0000256" key="2">
    <source>
        <dbReference type="ARBA" id="ARBA00022475"/>
    </source>
</evidence>
<name>A0A1G9VU16_9EURY</name>
<dbReference type="EMBL" id="FNIA01000007">
    <property type="protein sequence ID" value="SDM75749.1"/>
    <property type="molecule type" value="Genomic_DNA"/>
</dbReference>
<dbReference type="STRING" id="996166.SAMN05192554_1075"/>